<dbReference type="Proteomes" id="UP000515511">
    <property type="component" value="Chromosome"/>
</dbReference>
<dbReference type="PANTHER" id="PTHR19353:SF19">
    <property type="entry name" value="DELTA(5) FATTY ACID DESATURASE C-RELATED"/>
    <property type="match status" value="1"/>
</dbReference>
<dbReference type="GO" id="GO:0016020">
    <property type="term" value="C:membrane"/>
    <property type="evidence" value="ECO:0007669"/>
    <property type="project" value="TreeGrafter"/>
</dbReference>
<name>A0A7G6YBF0_9MICO</name>
<dbReference type="AlphaFoldDB" id="A0A7G6YBF0"/>
<accession>A0A7G6YBF0</accession>
<feature type="transmembrane region" description="Helical" evidence="2">
    <location>
        <begin position="207"/>
        <end position="225"/>
    </location>
</feature>
<evidence type="ECO:0000256" key="2">
    <source>
        <dbReference type="SAM" id="Phobius"/>
    </source>
</evidence>
<dbReference type="Pfam" id="PF00487">
    <property type="entry name" value="FA_desaturase"/>
    <property type="match status" value="1"/>
</dbReference>
<proteinExistence type="predicted"/>
<evidence type="ECO:0000313" key="4">
    <source>
        <dbReference type="EMBL" id="QNE35815.1"/>
    </source>
</evidence>
<feature type="region of interest" description="Disordered" evidence="1">
    <location>
        <begin position="300"/>
        <end position="320"/>
    </location>
</feature>
<dbReference type="InterPro" id="IPR012171">
    <property type="entry name" value="Fatty_acid_desaturase"/>
</dbReference>
<feature type="domain" description="Fatty acid desaturase" evidence="3">
    <location>
        <begin position="70"/>
        <end position="255"/>
    </location>
</feature>
<reference evidence="5" key="1">
    <citation type="submission" date="2019-09" db="EMBL/GenBank/DDBJ databases">
        <title>Antimicrobial potential of Antarctic Bacteria.</title>
        <authorList>
            <person name="Benaud N."/>
            <person name="Edwards R.J."/>
            <person name="Ferrari B.C."/>
        </authorList>
    </citation>
    <scope>NUCLEOTIDE SEQUENCE [LARGE SCALE GENOMIC DNA]</scope>
    <source>
        <strain evidence="5">INR9</strain>
    </source>
</reference>
<evidence type="ECO:0000256" key="1">
    <source>
        <dbReference type="SAM" id="MobiDB-lite"/>
    </source>
</evidence>
<keyword evidence="2" id="KW-0472">Membrane</keyword>
<dbReference type="EMBL" id="CP043641">
    <property type="protein sequence ID" value="QNE35815.1"/>
    <property type="molecule type" value="Genomic_DNA"/>
</dbReference>
<keyword evidence="2" id="KW-1133">Transmembrane helix</keyword>
<protein>
    <submittedName>
        <fullName evidence="4">Acyl-CoA desaturase</fullName>
    </submittedName>
</protein>
<dbReference type="CDD" id="cd03506">
    <property type="entry name" value="Delta6-FADS-like"/>
    <property type="match status" value="1"/>
</dbReference>
<dbReference type="RefSeq" id="WP_185275281.1">
    <property type="nucleotide sequence ID" value="NZ_CP043641.1"/>
</dbReference>
<feature type="transmembrane region" description="Helical" evidence="2">
    <location>
        <begin position="44"/>
        <end position="65"/>
    </location>
</feature>
<gene>
    <name evidence="4" type="ORF">F1C12_12200</name>
</gene>
<dbReference type="PANTHER" id="PTHR19353">
    <property type="entry name" value="FATTY ACID DESATURASE 2"/>
    <property type="match status" value="1"/>
</dbReference>
<sequence length="345" mass="37616">MTASTLGPVLKTRPRTETRAPVTSTYNELLGRVRGEGLLERRRGFYIAMFSALTVGLLGAAAGFVLLGDSWFQLLIAAALGLIFTQFAFLGHEASHRQVFASGPTNDRAGRLIATWLVGMSYQWWMTKHTRHHANPNTEGKDPDIAFDTISFTVEDASRQRGLLAAITRRQGYLFFPLLLLEGVNLHVTSIRSLLARGPVERRRTELVAIGLRLSIYLTILFLMLPVGMAFAFLGVQLAVFGVYMGASFAPNHKGMPLLPAGSRVDLTGRVGVFEPREYSLSGLPVGGVVRPRAASVRADADDGEWAQSEDAGEHRGRDLSGELLGCGQAQLPRLDVECSAQPVR</sequence>
<dbReference type="InterPro" id="IPR005804">
    <property type="entry name" value="FA_desaturase_dom"/>
</dbReference>
<keyword evidence="2" id="KW-0812">Transmembrane</keyword>
<organism evidence="4 5">
    <name type="scientific">Leifsonia shinshuensis</name>
    <dbReference type="NCBI Taxonomy" id="150026"/>
    <lineage>
        <taxon>Bacteria</taxon>
        <taxon>Bacillati</taxon>
        <taxon>Actinomycetota</taxon>
        <taxon>Actinomycetes</taxon>
        <taxon>Micrococcales</taxon>
        <taxon>Microbacteriaceae</taxon>
        <taxon>Leifsonia</taxon>
    </lineage>
</organism>
<dbReference type="GO" id="GO:0016717">
    <property type="term" value="F:oxidoreductase activity, acting on paired donors, with oxidation of a pair of donors resulting in the reduction of molecular oxygen to two molecules of water"/>
    <property type="evidence" value="ECO:0007669"/>
    <property type="project" value="TreeGrafter"/>
</dbReference>
<evidence type="ECO:0000259" key="3">
    <source>
        <dbReference type="Pfam" id="PF00487"/>
    </source>
</evidence>
<evidence type="ECO:0000313" key="5">
    <source>
        <dbReference type="Proteomes" id="UP000515511"/>
    </source>
</evidence>
<dbReference type="GO" id="GO:0008610">
    <property type="term" value="P:lipid biosynthetic process"/>
    <property type="evidence" value="ECO:0007669"/>
    <property type="project" value="UniProtKB-ARBA"/>
</dbReference>
<feature type="transmembrane region" description="Helical" evidence="2">
    <location>
        <begin position="71"/>
        <end position="89"/>
    </location>
</feature>
<dbReference type="KEGG" id="lse:F1C12_12200"/>